<feature type="compositionally biased region" description="Basic and acidic residues" evidence="1">
    <location>
        <begin position="231"/>
        <end position="245"/>
    </location>
</feature>
<protein>
    <submittedName>
        <fullName evidence="2">Uncharacterized protein</fullName>
    </submittedName>
</protein>
<dbReference type="AlphaFoldDB" id="A0A5N6KYL2"/>
<evidence type="ECO:0000256" key="1">
    <source>
        <dbReference type="SAM" id="MobiDB-lite"/>
    </source>
</evidence>
<evidence type="ECO:0000313" key="3">
    <source>
        <dbReference type="Proteomes" id="UP000327013"/>
    </source>
</evidence>
<gene>
    <name evidence="2" type="ORF">FH972_024504</name>
</gene>
<feature type="compositionally biased region" description="Basic and acidic residues" evidence="1">
    <location>
        <begin position="74"/>
        <end position="101"/>
    </location>
</feature>
<accession>A0A5N6KYL2</accession>
<proteinExistence type="predicted"/>
<reference evidence="2 3" key="1">
    <citation type="submission" date="2019-06" db="EMBL/GenBank/DDBJ databases">
        <title>A chromosomal-level reference genome of Carpinus fangiana (Coryloideae, Betulaceae).</title>
        <authorList>
            <person name="Yang X."/>
            <person name="Wang Z."/>
            <person name="Zhang L."/>
            <person name="Hao G."/>
            <person name="Liu J."/>
            <person name="Yang Y."/>
        </authorList>
    </citation>
    <scope>NUCLEOTIDE SEQUENCE [LARGE SCALE GENOMIC DNA]</scope>
    <source>
        <strain evidence="2">Cfa_2016G</strain>
        <tissue evidence="2">Leaf</tissue>
    </source>
</reference>
<organism evidence="2 3">
    <name type="scientific">Carpinus fangiana</name>
    <dbReference type="NCBI Taxonomy" id="176857"/>
    <lineage>
        <taxon>Eukaryota</taxon>
        <taxon>Viridiplantae</taxon>
        <taxon>Streptophyta</taxon>
        <taxon>Embryophyta</taxon>
        <taxon>Tracheophyta</taxon>
        <taxon>Spermatophyta</taxon>
        <taxon>Magnoliopsida</taxon>
        <taxon>eudicotyledons</taxon>
        <taxon>Gunneridae</taxon>
        <taxon>Pentapetalae</taxon>
        <taxon>rosids</taxon>
        <taxon>fabids</taxon>
        <taxon>Fagales</taxon>
        <taxon>Betulaceae</taxon>
        <taxon>Carpinus</taxon>
    </lineage>
</organism>
<feature type="compositionally biased region" description="Basic and acidic residues" evidence="1">
    <location>
        <begin position="108"/>
        <end position="222"/>
    </location>
</feature>
<feature type="compositionally biased region" description="Polar residues" evidence="1">
    <location>
        <begin position="464"/>
        <end position="478"/>
    </location>
</feature>
<feature type="compositionally biased region" description="Low complexity" evidence="1">
    <location>
        <begin position="432"/>
        <end position="456"/>
    </location>
</feature>
<feature type="region of interest" description="Disordered" evidence="1">
    <location>
        <begin position="1"/>
        <end position="36"/>
    </location>
</feature>
<feature type="compositionally biased region" description="Polar residues" evidence="1">
    <location>
        <begin position="296"/>
        <end position="322"/>
    </location>
</feature>
<dbReference type="PRINTS" id="PR01217">
    <property type="entry name" value="PRICHEXTENSN"/>
</dbReference>
<feature type="compositionally biased region" description="Low complexity" evidence="1">
    <location>
        <begin position="372"/>
        <end position="396"/>
    </location>
</feature>
<feature type="compositionally biased region" description="Basic and acidic residues" evidence="1">
    <location>
        <begin position="255"/>
        <end position="277"/>
    </location>
</feature>
<comment type="caution">
    <text evidence="2">The sequence shown here is derived from an EMBL/GenBank/DDBJ whole genome shotgun (WGS) entry which is preliminary data.</text>
</comment>
<keyword evidence="3" id="KW-1185">Reference proteome</keyword>
<feature type="region of interest" description="Disordered" evidence="1">
    <location>
        <begin position="421"/>
        <end position="485"/>
    </location>
</feature>
<name>A0A5N6KYL2_9ROSI</name>
<evidence type="ECO:0000313" key="2">
    <source>
        <dbReference type="EMBL" id="KAB8360770.1"/>
    </source>
</evidence>
<sequence>MVEYRERKARQDAEWKREEEEKAAKERARKEKEREKDIEAAALEELIAEGKQLAARALKGEPVDAHTYSGSRASGRDRGEKKESAMEAIMRQEKMERERRTSGMSDSSYDRRRDSVSSRDHSRDKDKYDRYEPGKHSGSGRDRERERDDSRHRDNRGDRSERARDRGERDFERGERKYDRYEPEARRSAAKDRDHDDKRDRSDKPSDKPFTKEDLRPTEIDRYVPSTSRRSHNENSRAKVYDRAMLDVVEGAGGSDRKESTRESKEKLETGEVEEGRTPGSPTPQPATTRPAVLPRSNSTDEQSSHTLTSHVQSIGNQPNTEPSRPPPPQRPEPKRMPPPPRPPGYVPRQRPPPLPSRDSQQSVPRRGSEDSVTSTVSTRSSLSLPSTRTTNTSRSAVITSQEFLLSLHTHTQQHRCRANYATPKTHPSNPSPSDSKAGPSSSPSSKSPSVTSVTSDHTKGYTEYSTAPTCNPPSISLRSGAGQVHSTDTLRTFIRPEQEHRSYADNTITTKALSGHSDHERRCWLSATNPPLLSPRSCRSASI</sequence>
<feature type="region of interest" description="Disordered" evidence="1">
    <location>
        <begin position="58"/>
        <end position="396"/>
    </location>
</feature>
<dbReference type="Proteomes" id="UP000327013">
    <property type="component" value="Unassembled WGS sequence"/>
</dbReference>
<feature type="compositionally biased region" description="Pro residues" evidence="1">
    <location>
        <begin position="324"/>
        <end position="356"/>
    </location>
</feature>
<dbReference type="EMBL" id="VIBQ01000017">
    <property type="protein sequence ID" value="KAB8360770.1"/>
    <property type="molecule type" value="Genomic_DNA"/>
</dbReference>